<feature type="non-terminal residue" evidence="1">
    <location>
        <position position="140"/>
    </location>
</feature>
<evidence type="ECO:0000313" key="2">
    <source>
        <dbReference type="Proteomes" id="UP000037510"/>
    </source>
</evidence>
<protein>
    <submittedName>
        <fullName evidence="1">Putative rna-directed dna polymerase from mobile element jockey-like protein</fullName>
    </submittedName>
</protein>
<sequence>MIPYNSIKLATWNVNGALSSAHEIEYLIRTNNIDVVLLSEPHMTGEKPLKIPGQHLIDHIDLNISLKSEDEVEEACKSFTTLIQVSVWKSTPEVSSKFPFNTVNIPDAIQKKVAEKRRLRAKWHDSRLTADKQAFNKASR</sequence>
<dbReference type="SUPFAM" id="SSF56219">
    <property type="entry name" value="DNase I-like"/>
    <property type="match status" value="1"/>
</dbReference>
<dbReference type="EMBL" id="JTDY01000678">
    <property type="protein sequence ID" value="KOB76255.1"/>
    <property type="molecule type" value="Genomic_DNA"/>
</dbReference>
<dbReference type="GO" id="GO:0003964">
    <property type="term" value="F:RNA-directed DNA polymerase activity"/>
    <property type="evidence" value="ECO:0007669"/>
    <property type="project" value="UniProtKB-KW"/>
</dbReference>
<keyword evidence="2" id="KW-1185">Reference proteome</keyword>
<dbReference type="InterPro" id="IPR036691">
    <property type="entry name" value="Endo/exonu/phosph_ase_sf"/>
</dbReference>
<dbReference type="Gene3D" id="3.60.10.10">
    <property type="entry name" value="Endonuclease/exonuclease/phosphatase"/>
    <property type="match status" value="1"/>
</dbReference>
<reference evidence="1 2" key="1">
    <citation type="journal article" date="2015" name="Genome Biol. Evol.">
        <title>The genome of winter moth (Operophtera brumata) provides a genomic perspective on sexual dimorphism and phenology.</title>
        <authorList>
            <person name="Derks M.F."/>
            <person name="Smit S."/>
            <person name="Salis L."/>
            <person name="Schijlen E."/>
            <person name="Bossers A."/>
            <person name="Mateman C."/>
            <person name="Pijl A.S."/>
            <person name="de Ridder D."/>
            <person name="Groenen M.A."/>
            <person name="Visser M.E."/>
            <person name="Megens H.J."/>
        </authorList>
    </citation>
    <scope>NUCLEOTIDE SEQUENCE [LARGE SCALE GENOMIC DNA]</scope>
    <source>
        <strain evidence="1">WM2013NL</strain>
        <tissue evidence="1">Head and thorax</tissue>
    </source>
</reference>
<organism evidence="1 2">
    <name type="scientific">Operophtera brumata</name>
    <name type="common">Winter moth</name>
    <name type="synonym">Phalaena brumata</name>
    <dbReference type="NCBI Taxonomy" id="104452"/>
    <lineage>
        <taxon>Eukaryota</taxon>
        <taxon>Metazoa</taxon>
        <taxon>Ecdysozoa</taxon>
        <taxon>Arthropoda</taxon>
        <taxon>Hexapoda</taxon>
        <taxon>Insecta</taxon>
        <taxon>Pterygota</taxon>
        <taxon>Neoptera</taxon>
        <taxon>Endopterygota</taxon>
        <taxon>Lepidoptera</taxon>
        <taxon>Glossata</taxon>
        <taxon>Ditrysia</taxon>
        <taxon>Geometroidea</taxon>
        <taxon>Geometridae</taxon>
        <taxon>Larentiinae</taxon>
        <taxon>Operophtera</taxon>
    </lineage>
</organism>
<comment type="caution">
    <text evidence="1">The sequence shown here is derived from an EMBL/GenBank/DDBJ whole genome shotgun (WGS) entry which is preliminary data.</text>
</comment>
<accession>A0A0L7LLF4</accession>
<keyword evidence="1" id="KW-0695">RNA-directed DNA polymerase</keyword>
<proteinExistence type="predicted"/>
<keyword evidence="1" id="KW-0548">Nucleotidyltransferase</keyword>
<dbReference type="AlphaFoldDB" id="A0A0L7LLF4"/>
<keyword evidence="1" id="KW-0808">Transferase</keyword>
<gene>
    <name evidence="1" type="ORF">OBRU01_06259</name>
</gene>
<dbReference type="Proteomes" id="UP000037510">
    <property type="component" value="Unassembled WGS sequence"/>
</dbReference>
<evidence type="ECO:0000313" key="1">
    <source>
        <dbReference type="EMBL" id="KOB76255.1"/>
    </source>
</evidence>
<name>A0A0L7LLF4_OPEBR</name>